<dbReference type="InterPro" id="IPR008761">
    <property type="entry name" value="Peptidase_S37"/>
</dbReference>
<feature type="signal peptide" evidence="4">
    <location>
        <begin position="1"/>
        <end position="21"/>
    </location>
</feature>
<protein>
    <submittedName>
        <fullName evidence="5">Aminopeptidase</fullName>
    </submittedName>
</protein>
<proteinExistence type="predicted"/>
<dbReference type="Proteomes" id="UP000823847">
    <property type="component" value="Unassembled WGS sequence"/>
</dbReference>
<evidence type="ECO:0000256" key="1">
    <source>
        <dbReference type="ARBA" id="ARBA00022670"/>
    </source>
</evidence>
<dbReference type="GO" id="GO:0006508">
    <property type="term" value="P:proteolysis"/>
    <property type="evidence" value="ECO:0007669"/>
    <property type="project" value="UniProtKB-KW"/>
</dbReference>
<dbReference type="InterPro" id="IPR029058">
    <property type="entry name" value="AB_hydrolase_fold"/>
</dbReference>
<name>A0A9D2BP79_9BACT</name>
<feature type="chain" id="PRO_5038690918" evidence="4">
    <location>
        <begin position="22"/>
        <end position="429"/>
    </location>
</feature>
<sequence>MKRIAINILLLLVLAVLPAFAAPDGLRERLAALEGVSGIERLESDHYAEKYLIRVTQRVDPKDPAAGTFTQRVIVGHAGYDRPTVIVTEGYGAAYALNSRYREELTDLLDANLVFVEHRYFLESTPEPCDWDYLTAENSAYDLHRVRDLFRALYPGKWLSTGISKGGQTAMIYRAFFPDDVDASVPYVAPLCRAVEDGRHEPFLRKVGTRRERKAVEAFQLEILKRKAEMLPLLEAYAERKGLRFRVPLAEALDYCVLEYSFALWQWGTSTRRIPPLTSDDATLFDHLVAISDPAYFAEDQPNISFFVQAARELGYYGYDTRPFREYLSIADARGYLSRLMLPRELVGKVAFSPALYEKVYDFLKDNDPRMIFIYGEIDPWSAAMVPRFRGKKNERVFVQPRGSHLARVGNMPEETRAEIIEQLREWGF</sequence>
<keyword evidence="1" id="KW-0645">Protease</keyword>
<evidence type="ECO:0000256" key="2">
    <source>
        <dbReference type="ARBA" id="ARBA00022729"/>
    </source>
</evidence>
<dbReference type="SUPFAM" id="SSF53474">
    <property type="entry name" value="alpha/beta-Hydrolases"/>
    <property type="match status" value="1"/>
</dbReference>
<dbReference type="AlphaFoldDB" id="A0A9D2BP79"/>
<reference evidence="5" key="2">
    <citation type="submission" date="2021-04" db="EMBL/GenBank/DDBJ databases">
        <authorList>
            <person name="Gilroy R."/>
        </authorList>
    </citation>
    <scope>NUCLEOTIDE SEQUENCE</scope>
    <source>
        <strain evidence="5">ChiHecec2B26-12326</strain>
    </source>
</reference>
<evidence type="ECO:0000256" key="4">
    <source>
        <dbReference type="SAM" id="SignalP"/>
    </source>
</evidence>
<evidence type="ECO:0000313" key="6">
    <source>
        <dbReference type="Proteomes" id="UP000823847"/>
    </source>
</evidence>
<comment type="caution">
    <text evidence="5">The sequence shown here is derived from an EMBL/GenBank/DDBJ whole genome shotgun (WGS) entry which is preliminary data.</text>
</comment>
<dbReference type="PANTHER" id="PTHR11010">
    <property type="entry name" value="PROTEASE S28 PRO-X CARBOXYPEPTIDASE-RELATED"/>
    <property type="match status" value="1"/>
</dbReference>
<evidence type="ECO:0000313" key="5">
    <source>
        <dbReference type="EMBL" id="HIX86064.1"/>
    </source>
</evidence>
<dbReference type="EMBL" id="DXEN01000039">
    <property type="protein sequence ID" value="HIX86064.1"/>
    <property type="molecule type" value="Genomic_DNA"/>
</dbReference>
<keyword evidence="5" id="KW-0031">Aminopeptidase</keyword>
<keyword evidence="3" id="KW-0378">Hydrolase</keyword>
<dbReference type="GO" id="GO:0004177">
    <property type="term" value="F:aminopeptidase activity"/>
    <property type="evidence" value="ECO:0007669"/>
    <property type="project" value="UniProtKB-KW"/>
</dbReference>
<dbReference type="Gene3D" id="3.40.50.1820">
    <property type="entry name" value="alpha/beta hydrolase"/>
    <property type="match status" value="2"/>
</dbReference>
<organism evidence="5 6">
    <name type="scientific">Candidatus Parabacteroides intestinigallinarum</name>
    <dbReference type="NCBI Taxonomy" id="2838722"/>
    <lineage>
        <taxon>Bacteria</taxon>
        <taxon>Pseudomonadati</taxon>
        <taxon>Bacteroidota</taxon>
        <taxon>Bacteroidia</taxon>
        <taxon>Bacteroidales</taxon>
        <taxon>Tannerellaceae</taxon>
        <taxon>Parabacteroides</taxon>
    </lineage>
</organism>
<accession>A0A9D2BP79</accession>
<gene>
    <name evidence="5" type="ORF">H9848_05605</name>
</gene>
<reference evidence="5" key="1">
    <citation type="journal article" date="2021" name="PeerJ">
        <title>Extensive microbial diversity within the chicken gut microbiome revealed by metagenomics and culture.</title>
        <authorList>
            <person name="Gilroy R."/>
            <person name="Ravi A."/>
            <person name="Getino M."/>
            <person name="Pursley I."/>
            <person name="Horton D.L."/>
            <person name="Alikhan N.F."/>
            <person name="Baker D."/>
            <person name="Gharbi K."/>
            <person name="Hall N."/>
            <person name="Watson M."/>
            <person name="Adriaenssens E.M."/>
            <person name="Foster-Nyarko E."/>
            <person name="Jarju S."/>
            <person name="Secka A."/>
            <person name="Antonio M."/>
            <person name="Oren A."/>
            <person name="Chaudhuri R.R."/>
            <person name="La Ragione R."/>
            <person name="Hildebrand F."/>
            <person name="Pallen M.J."/>
        </authorList>
    </citation>
    <scope>NUCLEOTIDE SEQUENCE</scope>
    <source>
        <strain evidence="5">ChiHecec2B26-12326</strain>
    </source>
</reference>
<keyword evidence="2 4" id="KW-0732">Signal</keyword>
<dbReference type="PANTHER" id="PTHR11010:SF38">
    <property type="entry name" value="LYSOSOMAL PRO-X CARBOXYPEPTIDASE"/>
    <property type="match status" value="1"/>
</dbReference>
<dbReference type="GO" id="GO:0008239">
    <property type="term" value="F:dipeptidyl-peptidase activity"/>
    <property type="evidence" value="ECO:0007669"/>
    <property type="project" value="TreeGrafter"/>
</dbReference>
<evidence type="ECO:0000256" key="3">
    <source>
        <dbReference type="ARBA" id="ARBA00022801"/>
    </source>
</evidence>
<dbReference type="Pfam" id="PF05576">
    <property type="entry name" value="Peptidase_S37"/>
    <property type="match status" value="1"/>
</dbReference>